<keyword evidence="2" id="KW-0472">Membrane</keyword>
<dbReference type="AlphaFoldDB" id="A0A420EG18"/>
<dbReference type="InterPro" id="IPR007730">
    <property type="entry name" value="SPOR-like_dom"/>
</dbReference>
<name>A0A420EG18_9ALTE</name>
<dbReference type="Proteomes" id="UP000286482">
    <property type="component" value="Unassembled WGS sequence"/>
</dbReference>
<evidence type="ECO:0000256" key="1">
    <source>
        <dbReference type="SAM" id="MobiDB-lite"/>
    </source>
</evidence>
<accession>A0A420EG18</accession>
<feature type="compositionally biased region" description="Polar residues" evidence="1">
    <location>
        <begin position="88"/>
        <end position="114"/>
    </location>
</feature>
<keyword evidence="2" id="KW-1133">Transmembrane helix</keyword>
<dbReference type="PROSITE" id="PS51724">
    <property type="entry name" value="SPOR"/>
    <property type="match status" value="1"/>
</dbReference>
<dbReference type="InterPro" id="IPR052521">
    <property type="entry name" value="Cell_div_SPOR-domain"/>
</dbReference>
<dbReference type="Pfam" id="PF05036">
    <property type="entry name" value="SPOR"/>
    <property type="match status" value="1"/>
</dbReference>
<dbReference type="Gene3D" id="3.30.70.1070">
    <property type="entry name" value="Sporulation related repeat"/>
    <property type="match status" value="1"/>
</dbReference>
<dbReference type="EMBL" id="RAQO01000004">
    <property type="protein sequence ID" value="RKF19603.1"/>
    <property type="molecule type" value="Genomic_DNA"/>
</dbReference>
<dbReference type="PANTHER" id="PTHR38687:SF1">
    <property type="entry name" value="CELL DIVISION PROTEIN DEDD"/>
    <property type="match status" value="1"/>
</dbReference>
<dbReference type="PANTHER" id="PTHR38687">
    <property type="entry name" value="CELL DIVISION PROTEIN DEDD-RELATED"/>
    <property type="match status" value="1"/>
</dbReference>
<dbReference type="SUPFAM" id="SSF110997">
    <property type="entry name" value="Sporulation related repeat"/>
    <property type="match status" value="1"/>
</dbReference>
<organism evidence="4 5">
    <name type="scientific">Alginatibacterium sediminis</name>
    <dbReference type="NCBI Taxonomy" id="2164068"/>
    <lineage>
        <taxon>Bacteria</taxon>
        <taxon>Pseudomonadati</taxon>
        <taxon>Pseudomonadota</taxon>
        <taxon>Gammaproteobacteria</taxon>
        <taxon>Alteromonadales</taxon>
        <taxon>Alteromonadaceae</taxon>
        <taxon>Alginatibacterium</taxon>
    </lineage>
</organism>
<feature type="domain" description="SPOR" evidence="3">
    <location>
        <begin position="144"/>
        <end position="223"/>
    </location>
</feature>
<feature type="transmembrane region" description="Helical" evidence="2">
    <location>
        <begin position="25"/>
        <end position="43"/>
    </location>
</feature>
<feature type="region of interest" description="Disordered" evidence="1">
    <location>
        <begin position="88"/>
        <end position="119"/>
    </location>
</feature>
<dbReference type="GO" id="GO:0030428">
    <property type="term" value="C:cell septum"/>
    <property type="evidence" value="ECO:0007669"/>
    <property type="project" value="TreeGrafter"/>
</dbReference>
<evidence type="ECO:0000313" key="5">
    <source>
        <dbReference type="Proteomes" id="UP000286482"/>
    </source>
</evidence>
<sequence length="228" mass="24813">MAIHGVVFAKEHKSESMANQLQNRLIGTIVLVALVVIFIPDLLDGQKERVAESFNSIPFAPERRELAPLVIELDPQSGNELPSSELVSVDVSNSPDSKQVSKTAPSESNSTVQQVEKPAKPLVVKTAPESPSIPVSTKVQAPIALDKPAYIIQLGAFKNAENVVRLVSQLRAAGYQAHSMPPKPIDGEVNRVFVGPDIDSKKLNDKLEDLKQLTKLNGKVVRFDPLEQ</sequence>
<comment type="caution">
    <text evidence="4">The sequence shown here is derived from an EMBL/GenBank/DDBJ whole genome shotgun (WGS) entry which is preliminary data.</text>
</comment>
<dbReference type="GO" id="GO:0032153">
    <property type="term" value="C:cell division site"/>
    <property type="evidence" value="ECO:0007669"/>
    <property type="project" value="TreeGrafter"/>
</dbReference>
<proteinExistence type="predicted"/>
<dbReference type="GO" id="GO:0032506">
    <property type="term" value="P:cytokinetic process"/>
    <property type="evidence" value="ECO:0007669"/>
    <property type="project" value="TreeGrafter"/>
</dbReference>
<evidence type="ECO:0000313" key="4">
    <source>
        <dbReference type="EMBL" id="RKF19603.1"/>
    </source>
</evidence>
<dbReference type="GO" id="GO:0042834">
    <property type="term" value="F:peptidoglycan binding"/>
    <property type="evidence" value="ECO:0007669"/>
    <property type="project" value="InterPro"/>
</dbReference>
<evidence type="ECO:0000259" key="3">
    <source>
        <dbReference type="PROSITE" id="PS51724"/>
    </source>
</evidence>
<keyword evidence="2" id="KW-0812">Transmembrane</keyword>
<keyword evidence="5" id="KW-1185">Reference proteome</keyword>
<gene>
    <name evidence="4" type="ORF">DBZ36_03815</name>
</gene>
<evidence type="ECO:0000256" key="2">
    <source>
        <dbReference type="SAM" id="Phobius"/>
    </source>
</evidence>
<dbReference type="InterPro" id="IPR036680">
    <property type="entry name" value="SPOR-like_sf"/>
</dbReference>
<reference evidence="4 5" key="1">
    <citation type="submission" date="2018-09" db="EMBL/GenBank/DDBJ databases">
        <authorList>
            <person name="Wang Z."/>
        </authorList>
    </citation>
    <scope>NUCLEOTIDE SEQUENCE [LARGE SCALE GENOMIC DNA]</scope>
    <source>
        <strain evidence="4 5">ALS 81</strain>
    </source>
</reference>
<protein>
    <recommendedName>
        <fullName evidence="3">SPOR domain-containing protein</fullName>
    </recommendedName>
</protein>